<dbReference type="Pfam" id="PF05686">
    <property type="entry name" value="Glyco_transf_90"/>
    <property type="match status" value="1"/>
</dbReference>
<feature type="domain" description="Glycosyl transferase CAP10" evidence="3">
    <location>
        <begin position="205"/>
        <end position="456"/>
    </location>
</feature>
<dbReference type="GeneID" id="107460010"/>
<dbReference type="PANTHER" id="PTHR12203">
    <property type="entry name" value="KDEL LYS-ASP-GLU-LEU CONTAINING - RELATED"/>
    <property type="match status" value="1"/>
</dbReference>
<reference evidence="4" key="1">
    <citation type="journal article" date="2016" name="Nat. Genet.">
        <title>The genome sequences of Arachis duranensis and Arachis ipaensis, the diploid ancestors of cultivated peanut.</title>
        <authorList>
            <person name="Bertioli D.J."/>
            <person name="Cannon S.B."/>
            <person name="Froenicke L."/>
            <person name="Huang G."/>
            <person name="Farmer A.D."/>
            <person name="Cannon E.K."/>
            <person name="Liu X."/>
            <person name="Gao D."/>
            <person name="Clevenger J."/>
            <person name="Dash S."/>
            <person name="Ren L."/>
            <person name="Moretzsohn M.C."/>
            <person name="Shirasawa K."/>
            <person name="Huang W."/>
            <person name="Vidigal B."/>
            <person name="Abernathy B."/>
            <person name="Chu Y."/>
            <person name="Niederhuth C.E."/>
            <person name="Umale P."/>
            <person name="Araujo A.C."/>
            <person name="Kozik A."/>
            <person name="Kim K.D."/>
            <person name="Burow M.D."/>
            <person name="Varshney R.K."/>
            <person name="Wang X."/>
            <person name="Zhang X."/>
            <person name="Barkley N."/>
            <person name="Guimaraes P.M."/>
            <person name="Isobe S."/>
            <person name="Guo B."/>
            <person name="Liao B."/>
            <person name="Stalker H.T."/>
            <person name="Schmitz R.J."/>
            <person name="Scheffler B.E."/>
            <person name="Leal-Bertioli S.C."/>
            <person name="Xun X."/>
            <person name="Jackson S.A."/>
            <person name="Michelmore R."/>
            <person name="Ozias-Akins P."/>
        </authorList>
    </citation>
    <scope>NUCLEOTIDE SEQUENCE [LARGE SCALE GENOMIC DNA]</scope>
    <source>
        <strain evidence="4">cv. V14167</strain>
    </source>
</reference>
<dbReference type="RefSeq" id="XP_020984080.1">
    <property type="nucleotide sequence ID" value="XM_021128421.2"/>
</dbReference>
<evidence type="ECO:0000256" key="1">
    <source>
        <dbReference type="SAM" id="MobiDB-lite"/>
    </source>
</evidence>
<accession>A0A6P5MI00</accession>
<reference evidence="5" key="2">
    <citation type="submission" date="2025-08" db="UniProtKB">
        <authorList>
            <consortium name="RefSeq"/>
        </authorList>
    </citation>
    <scope>IDENTIFICATION</scope>
    <source>
        <tissue evidence="5">Whole plant</tissue>
    </source>
</reference>
<sequence length="534" mass="63092">MNKDNETYLKLFWGGGSSYYHRHQHHHHYHHKAKNKNTIIAVASTLILLFCVAVATLFASVAWNQSIFEVFFIPSQNYSTVHTIPMVSRKQEFPLRCSNLNLEKNETQTCPRDNYPTSHNPTKNSNQSRPLMCPSYFTWIHEDLKAWRETGITREMLEGAKRTSHFRVVILSGKVYVEKYRKSIQTRDMFTLWGIVQLLRWYPGMVPDLELLFDCDDRPVIHRDRFQGPNAVSPPPPLFRYCSDQWSFDIVFPDWSFWGWAEINIKPWRDTLSEIKQGNKKMKWKDRVPYAYWKGNPDVAPTRKNLLKCNVTDKNDWNTRLYRQDWDQESNQGYKTSNLGDQCTHRYKIYIEGWAWSVSEKYILACDSMTLYVKPKFYDFFIRGMEPLQHYWPIRDNSKCTSLKFAVEWGNNNTHKQAQAIGEAASKFIHEDLSMEYVYDYMFHLLNEYAKLQKFKPTIPQGAVEYCPETMACSEQGIGRKFMEDSMVKSPSDSYPCTIPPPYDPSTLQGILDRKDSLTKQVEFWEDEYWRNKH</sequence>
<keyword evidence="2" id="KW-1133">Transmembrane helix</keyword>
<organism evidence="4 5">
    <name type="scientific">Arachis duranensis</name>
    <name type="common">Wild peanut</name>
    <dbReference type="NCBI Taxonomy" id="130453"/>
    <lineage>
        <taxon>Eukaryota</taxon>
        <taxon>Viridiplantae</taxon>
        <taxon>Streptophyta</taxon>
        <taxon>Embryophyta</taxon>
        <taxon>Tracheophyta</taxon>
        <taxon>Spermatophyta</taxon>
        <taxon>Magnoliopsida</taxon>
        <taxon>eudicotyledons</taxon>
        <taxon>Gunneridae</taxon>
        <taxon>Pentapetalae</taxon>
        <taxon>rosids</taxon>
        <taxon>fabids</taxon>
        <taxon>Fabales</taxon>
        <taxon>Fabaceae</taxon>
        <taxon>Papilionoideae</taxon>
        <taxon>50 kb inversion clade</taxon>
        <taxon>dalbergioids sensu lato</taxon>
        <taxon>Dalbergieae</taxon>
        <taxon>Pterocarpus clade</taxon>
        <taxon>Arachis</taxon>
    </lineage>
</organism>
<evidence type="ECO:0000313" key="4">
    <source>
        <dbReference type="Proteomes" id="UP000515211"/>
    </source>
</evidence>
<dbReference type="AlphaFoldDB" id="A0A6P5MI00"/>
<evidence type="ECO:0000259" key="3">
    <source>
        <dbReference type="SMART" id="SM00672"/>
    </source>
</evidence>
<feature type="transmembrane region" description="Helical" evidence="2">
    <location>
        <begin position="39"/>
        <end position="63"/>
    </location>
</feature>
<dbReference type="PANTHER" id="PTHR12203:SF74">
    <property type="entry name" value="GLYCOSYLTRANSFERASE"/>
    <property type="match status" value="1"/>
</dbReference>
<feature type="region of interest" description="Disordered" evidence="1">
    <location>
        <begin position="108"/>
        <end position="127"/>
    </location>
</feature>
<dbReference type="InterPro" id="IPR051091">
    <property type="entry name" value="O-Glucosyltr/Glycosyltrsf_90"/>
</dbReference>
<dbReference type="Proteomes" id="UP000515211">
    <property type="component" value="Chromosome 8"/>
</dbReference>
<protein>
    <submittedName>
        <fullName evidence="5">Uncharacterized protein LOC107460010 isoform X1</fullName>
    </submittedName>
</protein>
<name>A0A6P5MI00_ARADU</name>
<proteinExistence type="predicted"/>
<dbReference type="SMART" id="SM00672">
    <property type="entry name" value="CAP10"/>
    <property type="match status" value="1"/>
</dbReference>
<keyword evidence="4" id="KW-1185">Reference proteome</keyword>
<dbReference type="InterPro" id="IPR006598">
    <property type="entry name" value="CAP10"/>
</dbReference>
<keyword evidence="2" id="KW-0812">Transmembrane</keyword>
<keyword evidence="2" id="KW-0472">Membrane</keyword>
<gene>
    <name evidence="5" type="primary">LOC107460010</name>
</gene>
<evidence type="ECO:0000313" key="5">
    <source>
        <dbReference type="RefSeq" id="XP_020984080.1"/>
    </source>
</evidence>
<evidence type="ECO:0000256" key="2">
    <source>
        <dbReference type="SAM" id="Phobius"/>
    </source>
</evidence>